<proteinExistence type="predicted"/>
<evidence type="ECO:0000313" key="1">
    <source>
        <dbReference type="EMBL" id="QIZ69188.1"/>
    </source>
</evidence>
<dbReference type="Proteomes" id="UP000500857">
    <property type="component" value="Chromosome"/>
</dbReference>
<dbReference type="EMBL" id="CP051167">
    <property type="protein sequence ID" value="QIZ69188.1"/>
    <property type="molecule type" value="Genomic_DNA"/>
</dbReference>
<keyword evidence="2" id="KW-1185">Reference proteome</keyword>
<evidence type="ECO:0000313" key="2">
    <source>
        <dbReference type="Proteomes" id="UP000500857"/>
    </source>
</evidence>
<accession>A0A6H1TRG3</accession>
<dbReference type="KEGG" id="oxy:HCG48_00120"/>
<dbReference type="RefSeq" id="WP_168567346.1">
    <property type="nucleotide sequence ID" value="NZ_CP051167.1"/>
</dbReference>
<name>A0A6H1TRG3_9CYAN</name>
<organism evidence="1 2">
    <name type="scientific">Oxynema aestuarii AP17</name>
    <dbReference type="NCBI Taxonomy" id="2064643"/>
    <lineage>
        <taxon>Bacteria</taxon>
        <taxon>Bacillati</taxon>
        <taxon>Cyanobacteriota</taxon>
        <taxon>Cyanophyceae</taxon>
        <taxon>Oscillatoriophycideae</taxon>
        <taxon>Oscillatoriales</taxon>
        <taxon>Oscillatoriaceae</taxon>
        <taxon>Oxynema</taxon>
        <taxon>Oxynema aestuarii</taxon>
    </lineage>
</organism>
<dbReference type="AlphaFoldDB" id="A0A6H1TRG3"/>
<reference evidence="1 2" key="1">
    <citation type="submission" date="2020-04" db="EMBL/GenBank/DDBJ databases">
        <authorList>
            <person name="Basu S."/>
            <person name="Maruthanayagam V."/>
            <person name="Chakraborty S."/>
            <person name="Pramanik A."/>
            <person name="Mukherjee J."/>
            <person name="Brink B."/>
        </authorList>
    </citation>
    <scope>NUCLEOTIDE SEQUENCE [LARGE SCALE GENOMIC DNA]</scope>
    <source>
        <strain evidence="1 2">AP17</strain>
    </source>
</reference>
<protein>
    <submittedName>
        <fullName evidence="1">Uncharacterized protein</fullName>
    </submittedName>
</protein>
<sequence>MGRRSLLDSPIILESLDRGRIAVEGRQLGQSAIAQALEFKIARYFSEMASQAICRPCFYLEFYLKKDGNRLFFQVDLDCSASR</sequence>
<gene>
    <name evidence="1" type="ORF">HCG48_00120</name>
</gene>